<dbReference type="RefSeq" id="WP_160907010.1">
    <property type="nucleotide sequence ID" value="NZ_WVHS01000002.1"/>
</dbReference>
<dbReference type="PANTHER" id="PTHR10209">
    <property type="entry name" value="OXIDOREDUCTASE, 2OG-FE II OXYGENASE FAMILY PROTEIN"/>
    <property type="match status" value="1"/>
</dbReference>
<dbReference type="SUPFAM" id="SSF51197">
    <property type="entry name" value="Clavaminate synthase-like"/>
    <property type="match status" value="1"/>
</dbReference>
<evidence type="ECO:0000256" key="3">
    <source>
        <dbReference type="ARBA" id="ARBA00023002"/>
    </source>
</evidence>
<dbReference type="InterPro" id="IPR005123">
    <property type="entry name" value="Oxoglu/Fe-dep_dioxygenase_dom"/>
</dbReference>
<dbReference type="InterPro" id="IPR026992">
    <property type="entry name" value="DIOX_N"/>
</dbReference>
<dbReference type="Pfam" id="PF14226">
    <property type="entry name" value="DIOX_N"/>
    <property type="match status" value="1"/>
</dbReference>
<dbReference type="InterPro" id="IPR044861">
    <property type="entry name" value="IPNS-like_FE2OG_OXY"/>
</dbReference>
<organism evidence="7 8">
    <name type="scientific">Hufsiella ginkgonis</name>
    <dbReference type="NCBI Taxonomy" id="2695274"/>
    <lineage>
        <taxon>Bacteria</taxon>
        <taxon>Pseudomonadati</taxon>
        <taxon>Bacteroidota</taxon>
        <taxon>Sphingobacteriia</taxon>
        <taxon>Sphingobacteriales</taxon>
        <taxon>Sphingobacteriaceae</taxon>
        <taxon>Hufsiella</taxon>
    </lineage>
</organism>
<keyword evidence="4 5" id="KW-0408">Iron</keyword>
<keyword evidence="3 5" id="KW-0560">Oxidoreductase</keyword>
<dbReference type="EMBL" id="WVHS01000002">
    <property type="protein sequence ID" value="MXV16055.1"/>
    <property type="molecule type" value="Genomic_DNA"/>
</dbReference>
<dbReference type="Pfam" id="PF03171">
    <property type="entry name" value="2OG-FeII_Oxy"/>
    <property type="match status" value="1"/>
</dbReference>
<name>A0A7K1XYI5_9SPHI</name>
<feature type="domain" description="Fe2OG dioxygenase" evidence="6">
    <location>
        <begin position="171"/>
        <end position="280"/>
    </location>
</feature>
<dbReference type="InterPro" id="IPR027443">
    <property type="entry name" value="IPNS-like_sf"/>
</dbReference>
<proteinExistence type="inferred from homology"/>
<evidence type="ECO:0000256" key="1">
    <source>
        <dbReference type="ARBA" id="ARBA00008056"/>
    </source>
</evidence>
<reference evidence="7 8" key="1">
    <citation type="submission" date="2019-11" db="EMBL/GenBank/DDBJ databases">
        <title>Pedobacter sp. HMF7056 Genome sequencing and assembly.</title>
        <authorList>
            <person name="Kang H."/>
            <person name="Kim H."/>
            <person name="Joh K."/>
        </authorList>
    </citation>
    <scope>NUCLEOTIDE SEQUENCE [LARGE SCALE GENOMIC DNA]</scope>
    <source>
        <strain evidence="7 8">HMF7056</strain>
    </source>
</reference>
<evidence type="ECO:0000256" key="4">
    <source>
        <dbReference type="ARBA" id="ARBA00023004"/>
    </source>
</evidence>
<evidence type="ECO:0000313" key="7">
    <source>
        <dbReference type="EMBL" id="MXV16055.1"/>
    </source>
</evidence>
<dbReference type="PRINTS" id="PR00682">
    <property type="entry name" value="IPNSYNTHASE"/>
</dbReference>
<dbReference type="Gene3D" id="2.60.120.330">
    <property type="entry name" value="B-lactam Antibiotic, Isopenicillin N Synthase, Chain"/>
    <property type="match status" value="1"/>
</dbReference>
<sequence>MSAEINIPRLDLNDYIHGTPEQKKQFSDDIGKAFNDTGFVTIANHGMTQELMDALYAEVKKFFSLPEETKLKYEKPELAGQRGYTSKGKEKAKDSKTPDLKEFWQRGQTVTDGDPVKAEYPDNVVVEELPAFNETTAEVYSRLEYAGKFLLRAIAVYLGLDENYFDDKVHNGNSILRGIHYFPIENPDALPPDAVRAGAHEDINLITLLIGASADGLEVLTREGSWYPVKAQVADIVVNVGDMLQRLTNNKLVSTTHRVVNPPRELMKTSRYSVPFFLHPKSKMDLTSLDSCIDDEHPKAYADMTAGEYLDERLREIGLKM</sequence>
<comment type="caution">
    <text evidence="7">The sequence shown here is derived from an EMBL/GenBank/DDBJ whole genome shotgun (WGS) entry which is preliminary data.</text>
</comment>
<dbReference type="GO" id="GO:0046872">
    <property type="term" value="F:metal ion binding"/>
    <property type="evidence" value="ECO:0007669"/>
    <property type="project" value="UniProtKB-KW"/>
</dbReference>
<evidence type="ECO:0000256" key="2">
    <source>
        <dbReference type="ARBA" id="ARBA00022723"/>
    </source>
</evidence>
<dbReference type="AlphaFoldDB" id="A0A7K1XYI5"/>
<evidence type="ECO:0000259" key="6">
    <source>
        <dbReference type="PROSITE" id="PS51471"/>
    </source>
</evidence>
<keyword evidence="8" id="KW-1185">Reference proteome</keyword>
<evidence type="ECO:0000256" key="5">
    <source>
        <dbReference type="RuleBase" id="RU003682"/>
    </source>
</evidence>
<dbReference type="Proteomes" id="UP000451233">
    <property type="component" value="Unassembled WGS sequence"/>
</dbReference>
<evidence type="ECO:0000313" key="8">
    <source>
        <dbReference type="Proteomes" id="UP000451233"/>
    </source>
</evidence>
<gene>
    <name evidence="7" type="ORF">GS398_12140</name>
</gene>
<protein>
    <submittedName>
        <fullName evidence="7">Isopenicillin N synthase family oxygenase</fullName>
    </submittedName>
</protein>
<accession>A0A7K1XYI5</accession>
<dbReference type="GO" id="GO:0016491">
    <property type="term" value="F:oxidoreductase activity"/>
    <property type="evidence" value="ECO:0007669"/>
    <property type="project" value="UniProtKB-KW"/>
</dbReference>
<dbReference type="PROSITE" id="PS51471">
    <property type="entry name" value="FE2OG_OXY"/>
    <property type="match status" value="1"/>
</dbReference>
<comment type="similarity">
    <text evidence="1 5">Belongs to the iron/ascorbate-dependent oxidoreductase family.</text>
</comment>
<dbReference type="PANTHER" id="PTHR10209:SF881">
    <property type="entry name" value="FI07970P-RELATED"/>
    <property type="match status" value="1"/>
</dbReference>
<keyword evidence="2 5" id="KW-0479">Metal-binding</keyword>